<dbReference type="PANTHER" id="PTHR21164">
    <property type="entry name" value="CHORISMATE MUTASE"/>
    <property type="match status" value="1"/>
</dbReference>
<evidence type="ECO:0000256" key="2">
    <source>
        <dbReference type="PIRSR" id="PIRSR005965-1"/>
    </source>
</evidence>
<proteinExistence type="predicted"/>
<feature type="binding site" evidence="2">
    <location>
        <position position="101"/>
    </location>
    <ligand>
        <name>prephenate</name>
        <dbReference type="ChEBI" id="CHEBI:29934"/>
    </ligand>
</feature>
<dbReference type="NCBIfam" id="TIGR01796">
    <property type="entry name" value="CM_mono_aroH"/>
    <property type="match status" value="1"/>
</dbReference>
<dbReference type="EC" id="5.4.99.5" evidence="1 3"/>
<comment type="catalytic activity">
    <reaction evidence="3">
        <text>chorismate = prephenate</text>
        <dbReference type="Rhea" id="RHEA:13897"/>
        <dbReference type="ChEBI" id="CHEBI:29748"/>
        <dbReference type="ChEBI" id="CHEBI:29934"/>
        <dbReference type="EC" id="5.4.99.5"/>
    </reaction>
</comment>
<organism evidence="4 5">
    <name type="scientific">Ezakiella coagulans</name>
    <dbReference type="NCBI Taxonomy" id="46507"/>
    <lineage>
        <taxon>Bacteria</taxon>
        <taxon>Bacillati</taxon>
        <taxon>Bacillota</taxon>
        <taxon>Tissierellia</taxon>
        <taxon>Ezakiella</taxon>
    </lineage>
</organism>
<sequence>MIAIRGAITIENDTKEEVFKASKELIQEIVKRNSIDEKNIISIITTCTKDIRSAYPGPGIRDANIDVPILSMQEMDVEGALNLCIRFILHVDKDIVPKHVYLKKAVGLRPDYKEDN</sequence>
<protein>
    <recommendedName>
        <fullName evidence="1 3">chorismate mutase</fullName>
        <ecNumber evidence="1 3">5.4.99.5</ecNumber>
    </recommendedName>
</protein>
<dbReference type="GO" id="GO:0046417">
    <property type="term" value="P:chorismate metabolic process"/>
    <property type="evidence" value="ECO:0007669"/>
    <property type="project" value="TreeGrafter"/>
</dbReference>
<dbReference type="GO" id="GO:0004106">
    <property type="term" value="F:chorismate mutase activity"/>
    <property type="evidence" value="ECO:0007669"/>
    <property type="project" value="UniProtKB-UniRule"/>
</dbReference>
<dbReference type="RefSeq" id="WP_116480257.1">
    <property type="nucleotide sequence ID" value="NZ_JBKYKF010000009.1"/>
</dbReference>
<evidence type="ECO:0000256" key="1">
    <source>
        <dbReference type="NCBIfam" id="TIGR01796"/>
    </source>
</evidence>
<keyword evidence="2 3" id="KW-0057">Aromatic amino acid biosynthesis</keyword>
<dbReference type="Pfam" id="PF07736">
    <property type="entry name" value="CM_1"/>
    <property type="match status" value="1"/>
</dbReference>
<dbReference type="PANTHER" id="PTHR21164:SF0">
    <property type="entry name" value="CHORISMATE MUTASE AROH"/>
    <property type="match status" value="1"/>
</dbReference>
<keyword evidence="3" id="KW-0413">Isomerase</keyword>
<dbReference type="CDD" id="cd02185">
    <property type="entry name" value="AroH"/>
    <property type="match status" value="1"/>
</dbReference>
<dbReference type="InterPro" id="IPR008243">
    <property type="entry name" value="Chorismate_mutase_AroH"/>
</dbReference>
<accession>A0A2U1E2Y0</accession>
<dbReference type="GO" id="GO:0008652">
    <property type="term" value="P:amino acid biosynthetic process"/>
    <property type="evidence" value="ECO:0007669"/>
    <property type="project" value="UniProtKB-UniRule"/>
</dbReference>
<feature type="binding site" evidence="2">
    <location>
        <position position="86"/>
    </location>
    <ligand>
        <name>prephenate</name>
        <dbReference type="ChEBI" id="CHEBI:29934"/>
    </ligand>
</feature>
<dbReference type="PROSITE" id="PS51167">
    <property type="entry name" value="CHORISMATE_MUT_1"/>
    <property type="match status" value="1"/>
</dbReference>
<evidence type="ECO:0000256" key="3">
    <source>
        <dbReference type="PROSITE-ProRule" id="PRU00514"/>
    </source>
</evidence>
<evidence type="ECO:0000313" key="4">
    <source>
        <dbReference type="EMBL" id="PVY94192.1"/>
    </source>
</evidence>
<dbReference type="SUPFAM" id="SSF55298">
    <property type="entry name" value="YjgF-like"/>
    <property type="match status" value="1"/>
</dbReference>
<name>A0A2U1E2Y0_9FIRM</name>
<dbReference type="Proteomes" id="UP000245793">
    <property type="component" value="Unassembled WGS sequence"/>
</dbReference>
<keyword evidence="5" id="KW-1185">Reference proteome</keyword>
<evidence type="ECO:0000313" key="5">
    <source>
        <dbReference type="Proteomes" id="UP000245793"/>
    </source>
</evidence>
<dbReference type="PIRSF" id="PIRSF005965">
    <property type="entry name" value="Chor_mut_AroH"/>
    <property type="match status" value="1"/>
</dbReference>
<dbReference type="UniPathway" id="UPA00120">
    <property type="reaction ID" value="UER00203"/>
</dbReference>
<comment type="caution">
    <text evidence="4">The sequence shown here is derived from an EMBL/GenBank/DDBJ whole genome shotgun (WGS) entry which is preliminary data.</text>
</comment>
<feature type="binding site" evidence="2">
    <location>
        <position position="5"/>
    </location>
    <ligand>
        <name>prephenate</name>
        <dbReference type="ChEBI" id="CHEBI:29934"/>
    </ligand>
</feature>
<keyword evidence="2 3" id="KW-0028">Amino-acid biosynthesis</keyword>
<dbReference type="Gene3D" id="3.30.1330.40">
    <property type="entry name" value="RutC-like"/>
    <property type="match status" value="1"/>
</dbReference>
<dbReference type="EMBL" id="QEKV01000006">
    <property type="protein sequence ID" value="PVY94192.1"/>
    <property type="molecule type" value="Genomic_DNA"/>
</dbReference>
<dbReference type="InterPro" id="IPR035959">
    <property type="entry name" value="RutC-like_sf"/>
</dbReference>
<gene>
    <name evidence="4" type="ORF">C7381_10665</name>
</gene>
<dbReference type="GO" id="GO:0009073">
    <property type="term" value="P:aromatic amino acid family biosynthetic process"/>
    <property type="evidence" value="ECO:0007669"/>
    <property type="project" value="UniProtKB-UniRule"/>
</dbReference>
<dbReference type="AlphaFoldDB" id="A0A2U1E2Y0"/>
<reference evidence="4 5" key="1">
    <citation type="submission" date="2018-04" db="EMBL/GenBank/DDBJ databases">
        <title>Genomic Encyclopedia of Type Strains, Phase IV (KMG-IV): sequencing the most valuable type-strain genomes for metagenomic binning, comparative biology and taxonomic classification.</title>
        <authorList>
            <person name="Goeker M."/>
        </authorList>
    </citation>
    <scope>NUCLEOTIDE SEQUENCE [LARGE SCALE GENOMIC DNA]</scope>
    <source>
        <strain evidence="4 5">DSM 20705</strain>
    </source>
</reference>